<reference evidence="2" key="1">
    <citation type="journal article" date="2015" name="Nature">
        <title>Complex archaea that bridge the gap between prokaryotes and eukaryotes.</title>
        <authorList>
            <person name="Spang A."/>
            <person name="Saw J.H."/>
            <person name="Jorgensen S.L."/>
            <person name="Zaremba-Niedzwiedzka K."/>
            <person name="Martijn J."/>
            <person name="Lind A.E."/>
            <person name="van Eijk R."/>
            <person name="Schleper C."/>
            <person name="Guy L."/>
            <person name="Ettema T.J."/>
        </authorList>
    </citation>
    <scope>NUCLEOTIDE SEQUENCE</scope>
</reference>
<evidence type="ECO:0000256" key="1">
    <source>
        <dbReference type="SAM" id="Coils"/>
    </source>
</evidence>
<evidence type="ECO:0000313" key="2">
    <source>
        <dbReference type="EMBL" id="KKM94431.1"/>
    </source>
</evidence>
<feature type="coiled-coil region" evidence="1">
    <location>
        <begin position="24"/>
        <end position="51"/>
    </location>
</feature>
<organism evidence="2">
    <name type="scientific">marine sediment metagenome</name>
    <dbReference type="NCBI Taxonomy" id="412755"/>
    <lineage>
        <taxon>unclassified sequences</taxon>
        <taxon>metagenomes</taxon>
        <taxon>ecological metagenomes</taxon>
    </lineage>
</organism>
<comment type="caution">
    <text evidence="2">The sequence shown here is derived from an EMBL/GenBank/DDBJ whole genome shotgun (WGS) entry which is preliminary data.</text>
</comment>
<sequence>MQRVPEVKEKIKDQGSMGHPEKRFKKIEERVVLLEEAFVILEEKIAELEAKIIVL</sequence>
<gene>
    <name evidence="2" type="ORF">LCGC14_1198520</name>
</gene>
<dbReference type="AlphaFoldDB" id="A0A0F9M500"/>
<keyword evidence="1" id="KW-0175">Coiled coil</keyword>
<protein>
    <submittedName>
        <fullName evidence="2">Uncharacterized protein</fullName>
    </submittedName>
</protein>
<proteinExistence type="predicted"/>
<dbReference type="EMBL" id="LAZR01006141">
    <property type="protein sequence ID" value="KKM94431.1"/>
    <property type="molecule type" value="Genomic_DNA"/>
</dbReference>
<name>A0A0F9M500_9ZZZZ</name>
<accession>A0A0F9M500</accession>